<dbReference type="PANTHER" id="PTHR33371">
    <property type="entry name" value="INTERMEMBRANE PHOSPHOLIPID TRANSPORT SYSTEM BINDING PROTEIN MLAD-RELATED"/>
    <property type="match status" value="1"/>
</dbReference>
<evidence type="ECO:0000313" key="2">
    <source>
        <dbReference type="Proteomes" id="UP000006265"/>
    </source>
</evidence>
<dbReference type="PROSITE" id="PS51257">
    <property type="entry name" value="PROKAR_LIPOPROTEIN"/>
    <property type="match status" value="1"/>
</dbReference>
<proteinExistence type="predicted"/>
<gene>
    <name evidence="1" type="ORF">C731_1480</name>
</gene>
<dbReference type="Pfam" id="PF02470">
    <property type="entry name" value="MlaD"/>
    <property type="match status" value="1"/>
</dbReference>
<evidence type="ECO:0000313" key="1">
    <source>
        <dbReference type="EMBL" id="EKF24545.1"/>
    </source>
</evidence>
<dbReference type="GO" id="GO:0051701">
    <property type="term" value="P:biological process involved in interaction with host"/>
    <property type="evidence" value="ECO:0007669"/>
    <property type="project" value="TreeGrafter"/>
</dbReference>
<keyword evidence="2" id="KW-1185">Reference proteome</keyword>
<accession>K5BBT4</accession>
<protein>
    <submittedName>
        <fullName evidence="1">Mce related family protein</fullName>
    </submittedName>
</protein>
<dbReference type="AlphaFoldDB" id="K5BBT4"/>
<sequence>MSGNLRRATIGFTIFLVACLIGTFALLAVFSQFRFSREQIYRAEFTDVSGLTEGDFVRIGGVEVGKVKGISITDEGLAVVEFGVDPGVVLTTATKAAVRWENPIGDRYLTLSEGVGDTRPLTPGDTIPASHTEPALDLDTLFGGFRPLFRALDPDQVNLLSAELIGALQGQGATIASFLNHAAAVTNALADRDELIGAVIENLNQMLDTFGTENRRFGTAVDKLSELVDGLAARRADIAKAVAHANAAAASVAGLLAEGRQPSKNMLNETNRVATIIHDDREWMDNYLATVPQSYKILSRLGIMGDFFTFYLCDLFLKVNGKGGQPVYIKLAGQDTGRCEPK</sequence>
<dbReference type="GO" id="GO:0005576">
    <property type="term" value="C:extracellular region"/>
    <property type="evidence" value="ECO:0007669"/>
    <property type="project" value="TreeGrafter"/>
</dbReference>
<dbReference type="InterPro" id="IPR052336">
    <property type="entry name" value="MlaD_Phospholipid_Transporter"/>
</dbReference>
<name>K5BBT4_MYCHD</name>
<dbReference type="InterPro" id="IPR003399">
    <property type="entry name" value="Mce/MlaD"/>
</dbReference>
<comment type="caution">
    <text evidence="1">The sequence shown here is derived from an EMBL/GenBank/DDBJ whole genome shotgun (WGS) entry which is preliminary data.</text>
</comment>
<organism evidence="1 2">
    <name type="scientific">Mycolicibacterium hassiacum (strain DSM 44199 / CIP 105218 / JCM 12690 / 3849)</name>
    <name type="common">Mycobacterium hassiacum</name>
    <dbReference type="NCBI Taxonomy" id="1122247"/>
    <lineage>
        <taxon>Bacteria</taxon>
        <taxon>Bacillati</taxon>
        <taxon>Actinomycetota</taxon>
        <taxon>Actinomycetes</taxon>
        <taxon>Mycobacteriales</taxon>
        <taxon>Mycobacteriaceae</taxon>
        <taxon>Mycolicibacterium</taxon>
    </lineage>
</organism>
<dbReference type="EMBL" id="AMRA01000038">
    <property type="protein sequence ID" value="EKF24545.1"/>
    <property type="molecule type" value="Genomic_DNA"/>
</dbReference>
<reference evidence="1 2" key="1">
    <citation type="journal article" date="2012" name="J. Bacteriol.">
        <title>Genome sequence of Mycobacterium hassiacum DSM 44199, a rare source of heat-stable mycobacterial proteins.</title>
        <authorList>
            <person name="Tiago I."/>
            <person name="Maranha A."/>
            <person name="Mendes V."/>
            <person name="Alarico S."/>
            <person name="Moynihan P.J."/>
            <person name="Clarke A.J."/>
            <person name="Macedo-Ribeiro S."/>
            <person name="Pereira P.J."/>
            <person name="Empadinhas N."/>
        </authorList>
    </citation>
    <scope>NUCLEOTIDE SEQUENCE [LARGE SCALE GENOMIC DNA]</scope>
    <source>
        <strain evidence="2">DSM 44199 / CIP 105218 / JCM 12690 / 3849</strain>
    </source>
</reference>
<dbReference type="NCBIfam" id="TIGR00996">
    <property type="entry name" value="Mtu_fam_mce"/>
    <property type="match status" value="1"/>
</dbReference>
<dbReference type="PATRIC" id="fig|1122247.3.peg.1422"/>
<dbReference type="Pfam" id="PF11887">
    <property type="entry name" value="Mce4_CUP1"/>
    <property type="match status" value="1"/>
</dbReference>
<dbReference type="eggNOG" id="COG1463">
    <property type="taxonomic scope" value="Bacteria"/>
</dbReference>
<dbReference type="Proteomes" id="UP000006265">
    <property type="component" value="Unassembled WGS sequence"/>
</dbReference>
<dbReference type="OrthoDB" id="338143at2"/>
<dbReference type="RefSeq" id="WP_005626101.1">
    <property type="nucleotide sequence ID" value="NZ_AMRA01000038.1"/>
</dbReference>
<dbReference type="PANTHER" id="PTHR33371:SF17">
    <property type="entry name" value="MCE-FAMILY PROTEIN MCE1B"/>
    <property type="match status" value="1"/>
</dbReference>
<dbReference type="InterPro" id="IPR005693">
    <property type="entry name" value="Mce"/>
</dbReference>
<dbReference type="InterPro" id="IPR024516">
    <property type="entry name" value="Mce_C"/>
</dbReference>
<dbReference type="STRING" id="1122247.GCA_000379865_04390"/>